<dbReference type="InterPro" id="IPR001036">
    <property type="entry name" value="Acrflvin-R"/>
</dbReference>
<feature type="transmembrane region" description="Helical" evidence="8">
    <location>
        <begin position="350"/>
        <end position="369"/>
    </location>
</feature>
<evidence type="ECO:0000256" key="8">
    <source>
        <dbReference type="SAM" id="Phobius"/>
    </source>
</evidence>
<feature type="transmembrane region" description="Helical" evidence="8">
    <location>
        <begin position="885"/>
        <end position="902"/>
    </location>
</feature>
<feature type="transmembrane region" description="Helical" evidence="8">
    <location>
        <begin position="1019"/>
        <end position="1042"/>
    </location>
</feature>
<evidence type="ECO:0000256" key="1">
    <source>
        <dbReference type="ARBA" id="ARBA00004651"/>
    </source>
</evidence>
<dbReference type="Proteomes" id="UP000548326">
    <property type="component" value="Unassembled WGS sequence"/>
</dbReference>
<keyword evidence="4" id="KW-1003">Cell membrane</keyword>
<feature type="transmembrane region" description="Helical" evidence="8">
    <location>
        <begin position="376"/>
        <end position="396"/>
    </location>
</feature>
<dbReference type="Gene3D" id="3.30.2090.10">
    <property type="entry name" value="Multidrug efflux transporter AcrB TolC docking domain, DN and DC subdomains"/>
    <property type="match status" value="2"/>
</dbReference>
<evidence type="ECO:0000256" key="5">
    <source>
        <dbReference type="ARBA" id="ARBA00022692"/>
    </source>
</evidence>
<dbReference type="AlphaFoldDB" id="A0A841JJZ8"/>
<evidence type="ECO:0000313" key="9">
    <source>
        <dbReference type="EMBL" id="MBB6131310.1"/>
    </source>
</evidence>
<dbReference type="Gene3D" id="3.30.70.1320">
    <property type="entry name" value="Multidrug efflux transporter AcrB pore domain like"/>
    <property type="match status" value="1"/>
</dbReference>
<organism evidence="9 10">
    <name type="scientific">Mucilaginibacter lappiensis</name>
    <dbReference type="NCBI Taxonomy" id="354630"/>
    <lineage>
        <taxon>Bacteria</taxon>
        <taxon>Pseudomonadati</taxon>
        <taxon>Bacteroidota</taxon>
        <taxon>Sphingobacteriia</taxon>
        <taxon>Sphingobacteriales</taxon>
        <taxon>Sphingobacteriaceae</taxon>
        <taxon>Mucilaginibacter</taxon>
    </lineage>
</organism>
<keyword evidence="7 8" id="KW-0472">Membrane</keyword>
<dbReference type="NCBIfam" id="TIGR00914">
    <property type="entry name" value="2A0601"/>
    <property type="match status" value="1"/>
</dbReference>
<dbReference type="PANTHER" id="PTHR32063:SF12">
    <property type="entry name" value="CATION EFFLUX SYSTEM PROTEIN"/>
    <property type="match status" value="1"/>
</dbReference>
<keyword evidence="6 8" id="KW-1133">Transmembrane helix</keyword>
<feature type="transmembrane region" description="Helical" evidence="8">
    <location>
        <begin position="909"/>
        <end position="928"/>
    </location>
</feature>
<dbReference type="GO" id="GO:0005886">
    <property type="term" value="C:plasma membrane"/>
    <property type="evidence" value="ECO:0007669"/>
    <property type="project" value="UniProtKB-SubCell"/>
</dbReference>
<dbReference type="EMBL" id="JACHCA010000022">
    <property type="protein sequence ID" value="MBB6131310.1"/>
    <property type="molecule type" value="Genomic_DNA"/>
</dbReference>
<dbReference type="Gene3D" id="3.30.70.1440">
    <property type="entry name" value="Multidrug efflux transporter AcrB pore domain"/>
    <property type="match status" value="1"/>
</dbReference>
<dbReference type="GO" id="GO:0042910">
    <property type="term" value="F:xenobiotic transmembrane transporter activity"/>
    <property type="evidence" value="ECO:0007669"/>
    <property type="project" value="TreeGrafter"/>
</dbReference>
<evidence type="ECO:0000256" key="3">
    <source>
        <dbReference type="ARBA" id="ARBA00022448"/>
    </source>
</evidence>
<protein>
    <submittedName>
        <fullName evidence="9">Cobalt-zinc-cadmium resistance protein CzcA</fullName>
    </submittedName>
</protein>
<evidence type="ECO:0000256" key="2">
    <source>
        <dbReference type="ARBA" id="ARBA00010942"/>
    </source>
</evidence>
<feature type="transmembrane region" description="Helical" evidence="8">
    <location>
        <begin position="402"/>
        <end position="428"/>
    </location>
</feature>
<dbReference type="PRINTS" id="PR00702">
    <property type="entry name" value="ACRIFLAVINRP"/>
</dbReference>
<reference evidence="9 10" key="1">
    <citation type="submission" date="2020-08" db="EMBL/GenBank/DDBJ databases">
        <title>Genomic Encyclopedia of Type Strains, Phase IV (KMG-V): Genome sequencing to study the core and pangenomes of soil and plant-associated prokaryotes.</title>
        <authorList>
            <person name="Whitman W."/>
        </authorList>
    </citation>
    <scope>NUCLEOTIDE SEQUENCE [LARGE SCALE GENOMIC DNA]</scope>
    <source>
        <strain evidence="9 10">MP601</strain>
    </source>
</reference>
<dbReference type="SUPFAM" id="SSF82866">
    <property type="entry name" value="Multidrug efflux transporter AcrB transmembrane domain"/>
    <property type="match status" value="2"/>
</dbReference>
<dbReference type="InterPro" id="IPR027463">
    <property type="entry name" value="AcrB_DN_DC_subdom"/>
</dbReference>
<dbReference type="Gene3D" id="1.20.1640.10">
    <property type="entry name" value="Multidrug efflux transporter AcrB transmembrane domain"/>
    <property type="match status" value="2"/>
</dbReference>
<comment type="similarity">
    <text evidence="2">Belongs to the resistance-nodulation-cell division (RND) (TC 2.A.6) family.</text>
</comment>
<dbReference type="Pfam" id="PF00873">
    <property type="entry name" value="ACR_tran"/>
    <property type="match status" value="1"/>
</dbReference>
<feature type="transmembrane region" description="Helical" evidence="8">
    <location>
        <begin position="488"/>
        <end position="515"/>
    </location>
</feature>
<feature type="transmembrane region" description="Helical" evidence="8">
    <location>
        <begin position="455"/>
        <end position="476"/>
    </location>
</feature>
<feature type="transmembrane region" description="Helical" evidence="8">
    <location>
        <begin position="547"/>
        <end position="566"/>
    </location>
</feature>
<dbReference type="Gene3D" id="3.30.70.1430">
    <property type="entry name" value="Multidrug efflux transporter AcrB pore domain"/>
    <property type="match status" value="2"/>
</dbReference>
<gene>
    <name evidence="9" type="ORF">HDF22_005461</name>
</gene>
<keyword evidence="5 8" id="KW-0812">Transmembrane</keyword>
<comment type="caution">
    <text evidence="9">The sequence shown here is derived from an EMBL/GenBank/DDBJ whole genome shotgun (WGS) entry which is preliminary data.</text>
</comment>
<proteinExistence type="inferred from homology"/>
<sequence>MNKLLKGIIGFSLKNKYLILSLAGLLVVSGIITFIQMPIEAFPDVTNTEIDIITQWPGRSAEEVEKLVTIPIEIALNPVQKKVSLRSSTIFGLSYVKVIFDDDVKDPEARQQVMNLLNNATLPPGLNPSVQPPVAPTGEIFRYTLKSSVRDVRELKTIQDWVIDRRLRAIPGIGDINSFGGKTKTYEITVNPEKLATLNITPLDVFTAVQKTNINVGGDMIIQNNQAFAVRGIGLLNDIHEIRNIVISNNNGVPVLVKDVANVEISNLPRLGWVGRSDALIDKQGRRTVVDDTDAVEAIIVMRKGENPTEVVTALKKEVDKLNNDVLPADTKIIPYYDRTNLIDYATHTVLHNLIEGIILVTLLVSLFMFNWRTTLIVSIIIPLALLFAFICLHLMGMSANLLSLGAVDFGIIIDGAVVMVEGMFVFLDHKAVMLGMDRFNKIAKMGMIKNNGAVLGKAIFFAKLIIITGLLPIFAFQKVEGKLFSPLAYTLGFALIGALITTLTLVPVLIKLLLSKNVHEKHNPFVHHLTAFMLNGFTRSFKRKEIVVTVSLIAMAVGLFSFKFLGSEFLPELDEGAIWLRVQLPYSVSLDQSVETSKQVRAILMTFPQVKYAVSQTGRPDNGTDVAGFYNNEFDVLMYPEEDWKPKISKEELISQMNVKLAKLPGVDLNFSQPISDNVEEAVSGVKGSIVVKVYGDSLNYMESKVNDVYRILKDVKGIEDLGVLKSIGLPELDIQLDQQKMAQYGVATADANSVISMAIGGQAASTLYEGVRTFDIRIRFPEAFRKTPADIGNLLIPTQSGAKVAIKQIADITQKTGPCLIFRDENERYATLKFSVRGRDMGSTIAEAQEKVNAKVKLKRGYHMAWQGDFENQQRAQKRLAEVVPISLALIFLLLFIMFGNVKDATLVFLNVPFAIVGGILALHITGTNFSISAGIGFIALFGICIQDGVLLITIFKHNLEELKGDSFTLYAAIKLGVNSRIRPVMMTALMAAIGLFPAAISHGIGSESSRPLARVVIGGILCAMLFSLWVFPLIFGWAYRKSDPSSKNVR</sequence>
<dbReference type="RefSeq" id="WP_183589835.1">
    <property type="nucleotide sequence ID" value="NZ_JACHCA010000022.1"/>
</dbReference>
<evidence type="ECO:0000256" key="7">
    <source>
        <dbReference type="ARBA" id="ARBA00023136"/>
    </source>
</evidence>
<keyword evidence="3" id="KW-0813">Transport</keyword>
<accession>A0A841JJZ8</accession>
<dbReference type="PANTHER" id="PTHR32063">
    <property type="match status" value="1"/>
</dbReference>
<dbReference type="SUPFAM" id="SSF82693">
    <property type="entry name" value="Multidrug efflux transporter AcrB pore domain, PN1, PN2, PC1 and PC2 subdomains"/>
    <property type="match status" value="3"/>
</dbReference>
<evidence type="ECO:0000256" key="4">
    <source>
        <dbReference type="ARBA" id="ARBA00022475"/>
    </source>
</evidence>
<dbReference type="InterPro" id="IPR004763">
    <property type="entry name" value="CusA-like"/>
</dbReference>
<evidence type="ECO:0000256" key="6">
    <source>
        <dbReference type="ARBA" id="ARBA00022989"/>
    </source>
</evidence>
<evidence type="ECO:0000313" key="10">
    <source>
        <dbReference type="Proteomes" id="UP000548326"/>
    </source>
</evidence>
<dbReference type="SUPFAM" id="SSF82714">
    <property type="entry name" value="Multidrug efflux transporter AcrB TolC docking domain, DN and DC subdomains"/>
    <property type="match status" value="2"/>
</dbReference>
<name>A0A841JJZ8_9SPHI</name>
<feature type="transmembrane region" description="Helical" evidence="8">
    <location>
        <begin position="934"/>
        <end position="958"/>
    </location>
</feature>
<dbReference type="GO" id="GO:0008324">
    <property type="term" value="F:monoatomic cation transmembrane transporter activity"/>
    <property type="evidence" value="ECO:0007669"/>
    <property type="project" value="InterPro"/>
</dbReference>
<feature type="transmembrane region" description="Helical" evidence="8">
    <location>
        <begin position="987"/>
        <end position="1007"/>
    </location>
</feature>
<comment type="subcellular location">
    <subcellularLocation>
        <location evidence="1">Cell membrane</location>
        <topology evidence="1">Multi-pass membrane protein</topology>
    </subcellularLocation>
</comment>